<evidence type="ECO:0000313" key="2">
    <source>
        <dbReference type="Proteomes" id="UP001060215"/>
    </source>
</evidence>
<gene>
    <name evidence="1" type="ORF">LOK49_LG07G03578</name>
</gene>
<name>A0ACC0H663_9ERIC</name>
<keyword evidence="2" id="KW-1185">Reference proteome</keyword>
<organism evidence="1 2">
    <name type="scientific">Camellia lanceoleosa</name>
    <dbReference type="NCBI Taxonomy" id="1840588"/>
    <lineage>
        <taxon>Eukaryota</taxon>
        <taxon>Viridiplantae</taxon>
        <taxon>Streptophyta</taxon>
        <taxon>Embryophyta</taxon>
        <taxon>Tracheophyta</taxon>
        <taxon>Spermatophyta</taxon>
        <taxon>Magnoliopsida</taxon>
        <taxon>eudicotyledons</taxon>
        <taxon>Gunneridae</taxon>
        <taxon>Pentapetalae</taxon>
        <taxon>asterids</taxon>
        <taxon>Ericales</taxon>
        <taxon>Theaceae</taxon>
        <taxon>Camellia</taxon>
    </lineage>
</organism>
<dbReference type="EMBL" id="CM045764">
    <property type="protein sequence ID" value="KAI8008419.1"/>
    <property type="molecule type" value="Genomic_DNA"/>
</dbReference>
<sequence>MPTYNLLIYVGVYNNADDIFGDPASISRNLLQTKKSCPVDFEFKNYTIITSQCKGPKYPPNICCAAFKEFACPYVDELNDLTNDCASTIFSYINLHGKYPAGLFSRECHEGKRGLECPPTSSTESANVSSGSRIICNPSPLLALTTTGTTTGFLVLLLWFF</sequence>
<proteinExistence type="predicted"/>
<protein>
    <submittedName>
        <fullName evidence="1">GPI-anchored protein LLG1</fullName>
    </submittedName>
</protein>
<comment type="caution">
    <text evidence="1">The sequence shown here is derived from an EMBL/GenBank/DDBJ whole genome shotgun (WGS) entry which is preliminary data.</text>
</comment>
<reference evidence="1 2" key="1">
    <citation type="journal article" date="2022" name="Plant J.">
        <title>Chromosome-level genome of Camellia lanceoleosa provides a valuable resource for understanding genome evolution and self-incompatibility.</title>
        <authorList>
            <person name="Gong W."/>
            <person name="Xiao S."/>
            <person name="Wang L."/>
            <person name="Liao Z."/>
            <person name="Chang Y."/>
            <person name="Mo W."/>
            <person name="Hu G."/>
            <person name="Li W."/>
            <person name="Zhao G."/>
            <person name="Zhu H."/>
            <person name="Hu X."/>
            <person name="Ji K."/>
            <person name="Xiang X."/>
            <person name="Song Q."/>
            <person name="Yuan D."/>
            <person name="Jin S."/>
            <person name="Zhang L."/>
        </authorList>
    </citation>
    <scope>NUCLEOTIDE SEQUENCE [LARGE SCALE GENOMIC DNA]</scope>
    <source>
        <strain evidence="1">SQ_2022a</strain>
    </source>
</reference>
<dbReference type="Proteomes" id="UP001060215">
    <property type="component" value="Chromosome 7"/>
</dbReference>
<accession>A0ACC0H663</accession>
<evidence type="ECO:0000313" key="1">
    <source>
        <dbReference type="EMBL" id="KAI8008419.1"/>
    </source>
</evidence>